<evidence type="ECO:0000256" key="3">
    <source>
        <dbReference type="ARBA" id="ARBA00022691"/>
    </source>
</evidence>
<dbReference type="GO" id="GO:0032259">
    <property type="term" value="P:methylation"/>
    <property type="evidence" value="ECO:0007669"/>
    <property type="project" value="UniProtKB-KW"/>
</dbReference>
<evidence type="ECO:0000256" key="2">
    <source>
        <dbReference type="ARBA" id="ARBA00022679"/>
    </source>
</evidence>
<proteinExistence type="inferred from homology"/>
<dbReference type="NCBIfam" id="TIGR00675">
    <property type="entry name" value="dcm"/>
    <property type="match status" value="1"/>
</dbReference>
<keyword evidence="3 4" id="KW-0949">S-adenosyl-L-methionine</keyword>
<accession>A0A7S1M9F5</accession>
<dbReference type="PANTHER" id="PTHR46098:SF1">
    <property type="entry name" value="TRNA (CYTOSINE(38)-C(5))-METHYLTRANSFERASE"/>
    <property type="match status" value="1"/>
</dbReference>
<dbReference type="AlphaFoldDB" id="A0A7S1M9F5"/>
<dbReference type="InterPro" id="IPR001525">
    <property type="entry name" value="C5_MeTfrase"/>
</dbReference>
<dbReference type="InterPro" id="IPR050750">
    <property type="entry name" value="C5-MTase"/>
</dbReference>
<evidence type="ECO:0000256" key="4">
    <source>
        <dbReference type="PROSITE-ProRule" id="PRU01016"/>
    </source>
</evidence>
<dbReference type="GO" id="GO:0008168">
    <property type="term" value="F:methyltransferase activity"/>
    <property type="evidence" value="ECO:0007669"/>
    <property type="project" value="UniProtKB-KW"/>
</dbReference>
<evidence type="ECO:0000256" key="1">
    <source>
        <dbReference type="ARBA" id="ARBA00022603"/>
    </source>
</evidence>
<dbReference type="Gene3D" id="3.90.120.10">
    <property type="entry name" value="DNA Methylase, subunit A, domain 2"/>
    <property type="match status" value="1"/>
</dbReference>
<dbReference type="InterPro" id="IPR029063">
    <property type="entry name" value="SAM-dependent_MTases_sf"/>
</dbReference>
<dbReference type="Pfam" id="PF00145">
    <property type="entry name" value="DNA_methylase"/>
    <property type="match status" value="1"/>
</dbReference>
<dbReference type="PRINTS" id="PR00105">
    <property type="entry name" value="C5METTRFRASE"/>
</dbReference>
<gene>
    <name evidence="6" type="ORF">ACAT0790_LOCUS19478</name>
</gene>
<protein>
    <recommendedName>
        <fullName evidence="7">DNA (cytosine-5-)-methyltransferase</fullName>
    </recommendedName>
</protein>
<keyword evidence="2 4" id="KW-0808">Transferase</keyword>
<evidence type="ECO:0000313" key="6">
    <source>
        <dbReference type="EMBL" id="CAD9125524.1"/>
    </source>
</evidence>
<evidence type="ECO:0000256" key="5">
    <source>
        <dbReference type="RuleBase" id="RU000416"/>
    </source>
</evidence>
<keyword evidence="1 4" id="KW-0489">Methyltransferase</keyword>
<name>A0A7S1M9F5_ALECA</name>
<sequence length="355" mass="39151">METPAMALRSLGVAVDHLFSCDVNKHAKTTIMANFPPKVFYDDLTVRDNTKAPKADLYVAGFPCQPFSTAGKQQGFADARGRGEIFWHVRDYIEQRQPKVFVLENVSGLVKINGGEYFRAIMEALEALGSYNVYHQMMDTKQHGVPQSRRRIYILGIRKACDDGSFSFPEPVETPSIEAFLDPKPRMPQSSALPPASQTTARTNVKQALKALMAKGCNPLKTPYVVDCDSPPRRSKYLKGVSPCMTCSRAGGHWVTSRMRRMNKAEMLRLQGMDPTTFKVAVSEAQLGKQIGNAMSANVLERLFARLLPAAGLVPHGSLRDRWAAGKVPRELTGAHAKRRLWTACAGGAAKRAKA</sequence>
<dbReference type="SUPFAM" id="SSF53335">
    <property type="entry name" value="S-adenosyl-L-methionine-dependent methyltransferases"/>
    <property type="match status" value="1"/>
</dbReference>
<organism evidence="6">
    <name type="scientific">Alexandrium catenella</name>
    <name type="common">Red tide dinoflagellate</name>
    <name type="synonym">Gonyaulax catenella</name>
    <dbReference type="NCBI Taxonomy" id="2925"/>
    <lineage>
        <taxon>Eukaryota</taxon>
        <taxon>Sar</taxon>
        <taxon>Alveolata</taxon>
        <taxon>Dinophyceae</taxon>
        <taxon>Gonyaulacales</taxon>
        <taxon>Pyrocystaceae</taxon>
        <taxon>Alexandrium</taxon>
    </lineage>
</organism>
<feature type="active site" evidence="4">
    <location>
        <position position="64"/>
    </location>
</feature>
<dbReference type="EMBL" id="HBGE01032237">
    <property type="protein sequence ID" value="CAD9125524.1"/>
    <property type="molecule type" value="Transcribed_RNA"/>
</dbReference>
<dbReference type="PROSITE" id="PS51679">
    <property type="entry name" value="SAM_MT_C5"/>
    <property type="match status" value="1"/>
</dbReference>
<dbReference type="PANTHER" id="PTHR46098">
    <property type="entry name" value="TRNA (CYTOSINE(38)-C(5))-METHYLTRANSFERASE"/>
    <property type="match status" value="1"/>
</dbReference>
<dbReference type="Gene3D" id="3.40.50.150">
    <property type="entry name" value="Vaccinia Virus protein VP39"/>
    <property type="match status" value="1"/>
</dbReference>
<reference evidence="6" key="1">
    <citation type="submission" date="2021-01" db="EMBL/GenBank/DDBJ databases">
        <authorList>
            <person name="Corre E."/>
            <person name="Pelletier E."/>
            <person name="Niang G."/>
            <person name="Scheremetjew M."/>
            <person name="Finn R."/>
            <person name="Kale V."/>
            <person name="Holt S."/>
            <person name="Cochrane G."/>
            <person name="Meng A."/>
            <person name="Brown T."/>
            <person name="Cohen L."/>
        </authorList>
    </citation>
    <scope>NUCLEOTIDE SEQUENCE</scope>
    <source>
        <strain evidence="6">OF101</strain>
    </source>
</reference>
<comment type="similarity">
    <text evidence="4 5">Belongs to the class I-like SAM-binding methyltransferase superfamily. C5-methyltransferase family.</text>
</comment>
<evidence type="ECO:0008006" key="7">
    <source>
        <dbReference type="Google" id="ProtNLM"/>
    </source>
</evidence>